<evidence type="ECO:0008006" key="4">
    <source>
        <dbReference type="Google" id="ProtNLM"/>
    </source>
</evidence>
<sequence>MNGWSTLVTKSVKRFAAPPLSSHDSKNNFLIGLRGFFVIQSFLHTFLLVFAPASVVHSANAQEGSHSSNLHKALKFVSILFWNDGIIYSAFIILSARTICIPFMKDETRLSIAGSIFRRGLRLWFPVAVALAITTSIFQATGYKYLDDFAKDTSNISILVPYKIDNALIYFNSVFNLFWVTTRFSDQAGSYAFPGQMMWVINVIYMQSFTVYMTMVIIPYTRPSWRVKGAIFFIITAWWVQSWAWYSITGLLLADLVTNMDFKAKAQRGIKVWRSITCPSYFAYAVSLAGGLVMQYLWAAWRPEYRDEELIAHGALYYTGGLNEDFDVKQPQARDDNYLVLLGFFLCVETSDIIQWALANPLFVYLGRRSLSWFLVQSVVVYTMGIKLFQTLHMTSEVAATAACFFAILAATAVGSEIFYRAVEVPSHALSYTIFDWIRD</sequence>
<organism evidence="2 3">
    <name type="scientific">Paraphaeosphaeria minitans</name>
    <dbReference type="NCBI Taxonomy" id="565426"/>
    <lineage>
        <taxon>Eukaryota</taxon>
        <taxon>Fungi</taxon>
        <taxon>Dikarya</taxon>
        <taxon>Ascomycota</taxon>
        <taxon>Pezizomycotina</taxon>
        <taxon>Dothideomycetes</taxon>
        <taxon>Pleosporomycetidae</taxon>
        <taxon>Pleosporales</taxon>
        <taxon>Massarineae</taxon>
        <taxon>Didymosphaeriaceae</taxon>
        <taxon>Paraphaeosphaeria</taxon>
    </lineage>
</organism>
<feature type="transmembrane region" description="Helical" evidence="1">
    <location>
        <begin position="398"/>
        <end position="420"/>
    </location>
</feature>
<accession>A0A9P6GEQ7</accession>
<feature type="transmembrane region" description="Helical" evidence="1">
    <location>
        <begin position="79"/>
        <end position="100"/>
    </location>
</feature>
<reference evidence="2" key="1">
    <citation type="journal article" date="2020" name="Mol. Plant Microbe Interact.">
        <title>Genome Sequence of the Biocontrol Agent Coniothyrium minitans strain Conio (IMI 134523).</title>
        <authorList>
            <person name="Patel D."/>
            <person name="Shittu T.A."/>
            <person name="Baroncelli R."/>
            <person name="Muthumeenakshi S."/>
            <person name="Osborne T.H."/>
            <person name="Janganan T.K."/>
            <person name="Sreenivasaprasad S."/>
        </authorList>
    </citation>
    <scope>NUCLEOTIDE SEQUENCE</scope>
    <source>
        <strain evidence="2">Conio</strain>
    </source>
</reference>
<keyword evidence="1" id="KW-0472">Membrane</keyword>
<protein>
    <recommendedName>
        <fullName evidence="4">Acyltransferase 3 domain-containing protein</fullName>
    </recommendedName>
</protein>
<dbReference type="AlphaFoldDB" id="A0A9P6GEQ7"/>
<feature type="transmembrane region" description="Helical" evidence="1">
    <location>
        <begin position="338"/>
        <end position="359"/>
    </location>
</feature>
<name>A0A9P6GEQ7_9PLEO</name>
<comment type="caution">
    <text evidence="2">The sequence shown here is derived from an EMBL/GenBank/DDBJ whole genome shotgun (WGS) entry which is preliminary data.</text>
</comment>
<dbReference type="EMBL" id="WJXW01000007">
    <property type="protein sequence ID" value="KAF9734286.1"/>
    <property type="molecule type" value="Genomic_DNA"/>
</dbReference>
<feature type="transmembrane region" description="Helical" evidence="1">
    <location>
        <begin position="371"/>
        <end position="392"/>
    </location>
</feature>
<feature type="transmembrane region" description="Helical" evidence="1">
    <location>
        <begin position="197"/>
        <end position="218"/>
    </location>
</feature>
<evidence type="ECO:0000313" key="2">
    <source>
        <dbReference type="EMBL" id="KAF9734286.1"/>
    </source>
</evidence>
<keyword evidence="1" id="KW-0812">Transmembrane</keyword>
<feature type="transmembrane region" description="Helical" evidence="1">
    <location>
        <begin position="36"/>
        <end position="59"/>
    </location>
</feature>
<dbReference type="OrthoDB" id="3363151at2759"/>
<dbReference type="Proteomes" id="UP000756921">
    <property type="component" value="Unassembled WGS sequence"/>
</dbReference>
<keyword evidence="1" id="KW-1133">Transmembrane helix</keyword>
<feature type="transmembrane region" description="Helical" evidence="1">
    <location>
        <begin position="121"/>
        <end position="140"/>
    </location>
</feature>
<keyword evidence="3" id="KW-1185">Reference proteome</keyword>
<proteinExistence type="predicted"/>
<feature type="transmembrane region" description="Helical" evidence="1">
    <location>
        <begin position="230"/>
        <end position="257"/>
    </location>
</feature>
<feature type="transmembrane region" description="Helical" evidence="1">
    <location>
        <begin position="167"/>
        <end position="185"/>
    </location>
</feature>
<evidence type="ECO:0000256" key="1">
    <source>
        <dbReference type="SAM" id="Phobius"/>
    </source>
</evidence>
<gene>
    <name evidence="2" type="ORF">PMIN01_07189</name>
</gene>
<feature type="transmembrane region" description="Helical" evidence="1">
    <location>
        <begin position="278"/>
        <end position="298"/>
    </location>
</feature>
<evidence type="ECO:0000313" key="3">
    <source>
        <dbReference type="Proteomes" id="UP000756921"/>
    </source>
</evidence>